<feature type="domain" description="Hint" evidence="3">
    <location>
        <begin position="2989"/>
        <end position="3090"/>
    </location>
</feature>
<evidence type="ECO:0000259" key="3">
    <source>
        <dbReference type="SMART" id="SM00306"/>
    </source>
</evidence>
<feature type="region of interest" description="Disordered" evidence="2">
    <location>
        <begin position="2839"/>
        <end position="2883"/>
    </location>
</feature>
<dbReference type="Gene3D" id="2.180.10.10">
    <property type="entry name" value="RHS repeat-associated core"/>
    <property type="match status" value="5"/>
</dbReference>
<dbReference type="PANTHER" id="PTHR32305:SF15">
    <property type="entry name" value="PROTEIN RHSA-RELATED"/>
    <property type="match status" value="1"/>
</dbReference>
<dbReference type="SUPFAM" id="SSF51294">
    <property type="entry name" value="Hedgehog/intein (Hint) domain"/>
    <property type="match status" value="1"/>
</dbReference>
<dbReference type="InterPro" id="IPR036844">
    <property type="entry name" value="Hint_dom_sf"/>
</dbReference>
<reference evidence="4" key="1">
    <citation type="submission" date="2022-11" db="EMBL/GenBank/DDBJ databases">
        <authorList>
            <person name="Mo P."/>
        </authorList>
    </citation>
    <scope>NUCLEOTIDE SEQUENCE</scope>
    <source>
        <strain evidence="4">HUAS 11-8</strain>
    </source>
</reference>
<evidence type="ECO:0000256" key="2">
    <source>
        <dbReference type="SAM" id="MobiDB-lite"/>
    </source>
</evidence>
<feature type="region of interest" description="Disordered" evidence="2">
    <location>
        <begin position="1409"/>
        <end position="1436"/>
    </location>
</feature>
<feature type="compositionally biased region" description="Gly residues" evidence="2">
    <location>
        <begin position="2856"/>
        <end position="2883"/>
    </location>
</feature>
<feature type="compositionally biased region" description="Polar residues" evidence="2">
    <location>
        <begin position="1424"/>
        <end position="1436"/>
    </location>
</feature>
<dbReference type="RefSeq" id="WP_268753783.1">
    <property type="nucleotide sequence ID" value="NZ_CP113836.1"/>
</dbReference>
<keyword evidence="5" id="KW-1185">Reference proteome</keyword>
<dbReference type="InterPro" id="IPR003587">
    <property type="entry name" value="Hint_dom_N"/>
</dbReference>
<accession>A0ABY7AVM7</accession>
<evidence type="ECO:0000313" key="5">
    <source>
        <dbReference type="Proteomes" id="UP001163203"/>
    </source>
</evidence>
<feature type="compositionally biased region" description="Pro residues" evidence="2">
    <location>
        <begin position="1305"/>
        <end position="1314"/>
    </location>
</feature>
<evidence type="ECO:0000313" key="4">
    <source>
        <dbReference type="EMBL" id="WAL63543.1"/>
    </source>
</evidence>
<dbReference type="SMART" id="SM00306">
    <property type="entry name" value="HintN"/>
    <property type="match status" value="1"/>
</dbReference>
<dbReference type="Pfam" id="PF25023">
    <property type="entry name" value="TEN_YD-shell"/>
    <property type="match status" value="1"/>
</dbReference>
<dbReference type="NCBIfam" id="TIGR01643">
    <property type="entry name" value="YD_repeat_2x"/>
    <property type="match status" value="7"/>
</dbReference>
<dbReference type="InterPro" id="IPR001791">
    <property type="entry name" value="Laminin_G"/>
</dbReference>
<dbReference type="InterPro" id="IPR031325">
    <property type="entry name" value="RHS_repeat"/>
</dbReference>
<evidence type="ECO:0000256" key="1">
    <source>
        <dbReference type="ARBA" id="ARBA00022737"/>
    </source>
</evidence>
<dbReference type="Pfam" id="PF13385">
    <property type="entry name" value="Laminin_G_3"/>
    <property type="match status" value="1"/>
</dbReference>
<dbReference type="InterPro" id="IPR006530">
    <property type="entry name" value="YD"/>
</dbReference>
<dbReference type="Pfam" id="PF20148">
    <property type="entry name" value="DUF6531"/>
    <property type="match status" value="1"/>
</dbReference>
<dbReference type="InterPro" id="IPR022385">
    <property type="entry name" value="Rhs_assc_core"/>
</dbReference>
<dbReference type="Proteomes" id="UP001163203">
    <property type="component" value="Chromosome"/>
</dbReference>
<keyword evidence="1" id="KW-0677">Repeat</keyword>
<dbReference type="Gene3D" id="2.170.16.10">
    <property type="entry name" value="Hedgehog/Intein (Hint) domain"/>
    <property type="match status" value="1"/>
</dbReference>
<dbReference type="InterPro" id="IPR030934">
    <property type="entry name" value="Intein_C"/>
</dbReference>
<sequence length="3235" mass="338713">MGRRNTRRLGILGLLWASWPAKLVALGLTVALLAGTAGDAIVGLPGSAGPDGRGGAAHGPGQRWGTAAGGGSHVEGSGKNRTVPASLRSAYPALTWNTAQNSAELAAAPEVPRHGFDAATSKEIPEARDAYDRTYTNTDGTETTEFSSVPVNYRTPDGWAPIDTRLTADADGWRNTADSVGLRFAPRADRGELAAVSTGGGRQVSFGLSGAAGSAGEVTGSTVTYRGVRPQTDLELESRPGGVKETLVLTSRDAPASFVFPLHTNGLTPRLDGGQVVLADAAGVTRAVIPAGDMADAAQARSAGVTYRLVDGPALEVTLDTAWLNDPARVYPVRVDPTVQVPVDGAAADSAMYVQGSSSASGSSQLLVGTVDGQNSASYLRFGGLVSKLQYHTIFGAALWAVNYDSDSCQARQVSVHPVTSSWTAGSGYSYPGPSVGAALTSKSFAHGYIAFGQSSSACPTAGEVFDLGADGRDLVQRWVDGTQANYGLSLRASTDSLSGKRFTGTGTANPPKLYVTHSPYNATYSIPNPVPNPTVLQNQDGKIKVTVTNKSAADWAASDYYLAYRAYNADTGAAVTQQRSASLTATVARGGKVTLDATIKALPPGKYFLDFTMVKTGGVVFTDYQVPPARLVLQVFDIPPVVQELYPPNGYQAPTLTPQLWARALDIDAPPSSSLQFKFEICQRDDAGNPTGCTNSGYGTKTAWTVPSGTLSWSRAYLWRTYVKDATTEVVSPYSALLAWVPQPDVTSRLAGAPYGERQQEFDPLVGNYSTVAVDAVVATAGPELTLTRTYNSLDPRRDGLFGAGWTSRYDMKLVTDDDGSGNVVVTYPDGQEVRFGKNADGTYAAPWGRTASLTVDSTSWKLLDTSGTTYQFSLAGRLTRITDNSSHAIVLSYDTTTGKLSKAQVSNSQTNTAGRSLTFTWTGAHVTNVKTDPVDGAALAWDYTYTGDLLTKVCGPGSACTGYEYAAGSHYRSAVLDSRPESYWRLGEGDGTAAGSEVTVNLGKDAGTYSGITLGTAGPIAGSPDTAASFNGTTSKVDLPKGMLKKGRDGAVELWFKNSLTGSGGPLLGYQDKALGTASTTGVPVLYVGTDGKLRGQFGTGSINPITSATAVNDGKWHHVVLSSMGSTQTLYLDGVKVGELTGKTIDHSLLTFNQIGAAYATTPASWPAWGSAAQRSYAGAIDEVAYYTGPLGAAAVAAHYKAGTAQADQLTRVALPSGKTASAATYDVVKDRVKDYTDDNGGRWKIGTPTVYGGSTDLRRSVEVLDPADRPSLYEYDAIGGWLLRLGQPLGLETRSEDAPGEPVPTSPPPTESCTTPDANDPSFCTTIPGDSGGPVFVRYDAEGTSIRSFGYDADGNLATVTDENGDTTSLTYDKRGNVNSTNTCRSATECHTSYTTYPATVTNLYDPRNNLPTETRDARSSSATDTTYRTSYTYHPSGQVLTQTNPDGSSLKNTYTTGAEAAVGGGIPPSGLLATATDIRGKVTKYEYYANGDLARLTEPSGLVTEFTYDAIGRKISEKEISDSFPAGVVTTYTYDGMSRPLTQTDPVTTNAVTGAKHQQRTANTYDADGNLTAVTVSDVLGNDPARVTTTLYDEHNHPILVTDPEGGERVRNYDVFGNLTTEIDPGGNRYDLAYTARNSIAEVRLRDWHSDPDGAPATGTGDYLVLRSYSYDFAGRLASRTDAMGRRTEYQYYGDGLLHKEVLKNFHDPDGSTRDFVVQDDTYDADGNLTTKVTGNGRNTEQYTIDVMGRVSSMVEDPGGLGRTTSYNFDAEGNVTRSTLSGKASNVPWITSATPETSEYAYDDNGNLTDATVTDGTTRLTTHYGYDQRGLRVSVTDPRGGDAYTTRTTYDEAGRAVTVTGAPVTAESGGGAASTVKPVKTFGYDTFGEQTEVADELGNVGRTTYDRNGRPVSAADPAYTAPGASGAITPTTLISYDRNGNVVSVTDPRGGITRRSYDQLNRLVGVDEPASTNDERAVTSYTYSRTGKVLSSTDPTGARTEATYDDLDRQVTDTVVERRPAAAAYTTKVTYNDSGDVLAAVSPSGAVTSNTYDLLGRLTKTIDPSGLPEEFGYDFAGRQVRDADGLGRTSQQSYDLFGRLAASADLAPDGTTLRTTRYGYDPAGNLTSVTDPNQTTRSYTYDAANRLVRQTEPVTDTKSITTTFGYDAAGHRTRYTDGRGNSTITTYNSLGLPESEIEPATATAPNLADRTWTTAYDANGNAVAETAPGGVSTQATYDAADRLVTETGTGAEAATATRHLGYDLAGRTTSIDAVTGTNYYSYDDRGNLLGSGGPGGTSSFGYDGDGNMTVRKDAAGNATYGYTNGRLASMTDGLTGATETLGYDGAGAVKTVSYGGGRTRTFGYDNLGHLTSDVLTNQAGQTVSSAAYAFGPDDSLTRETTTGTAGAGDFTYTYDKAGRLTGRTGGGQTTAYGWDDAGNRVQNGAKTATYDERNRVLSDGDYTYTYSTRGTVASRTSAGLTDRFAFDAFDRLITAAGQNYVYDSLDRMVSRNGTGFTYAGPDGEVVSDGTQSFARGPEDELLATGKGDTKRLSLSDNHGDVVAGFDPADTTLAQLPDSTGYDPFGKVTAKTGDTGALSFQGDWTDSATGQVNMGARWYDPGTGGFVSRDSITSDTGENAVMANRYTYGAADPLDFTDPDGHKAEPSDTVQSCDGGPNDDFFGCFQYQFYFVSLALERQAQAQADAAAHKHRKSAPGANDTYPSYAPGPAYRGSGGGGSCGACYDPYAAYKRAKRISDAAIASNAYRARTTHMGVSSSARTPNFSGGKIVSSSPSVPARATGAKRNVVADQKKGSDRIYQAVKQKAGPVVQNVSEAARGGDAPSGSVVPVAGGSGGSGGSGSSGGSGGPGGSAAGPGGGGGGWSWSGALDVVKELSGYNDAKKCLTKGDFGACAWTVVTVASLVAGPEATAALRGLKGAAVGLKVGKDLLKTGKAVRDARRAEEAATAAKDAAKAVENVACAAVGNSFAGDTGVLMADGSTKPISQVKIGDEVRATDPVTGRAAAEKVTGVITGTGEKELTSVTVATDQATGTVVATSGHSFFDDGEDRWVQAADLRPGERIQTASGQDGTVVGTSSWSRVDTVYNLTVDTLHTFFVTVAGIGLLVHNVDPDCGKNIAKQGARHAKPKTGVVAKAKNGLKAAGRQGWDYAVKRPIRGVTKDLGKALAKCIGKPGTALGIGYATEHKTLGLAAGLVLLTNCYWDMIADGGKK</sequence>
<dbReference type="Gene3D" id="2.60.120.200">
    <property type="match status" value="1"/>
</dbReference>
<feature type="region of interest" description="Disordered" evidence="2">
    <location>
        <begin position="50"/>
        <end position="79"/>
    </location>
</feature>
<proteinExistence type="predicted"/>
<dbReference type="SUPFAM" id="SSF49899">
    <property type="entry name" value="Concanavalin A-like lectins/glucanases"/>
    <property type="match status" value="1"/>
</dbReference>
<feature type="region of interest" description="Disordered" evidence="2">
    <location>
        <begin position="1296"/>
        <end position="1320"/>
    </location>
</feature>
<gene>
    <name evidence="4" type="ORF">ORV05_21310</name>
</gene>
<protein>
    <submittedName>
        <fullName evidence="4">DNRLRE domain-containing protein</fullName>
    </submittedName>
</protein>
<dbReference type="NCBIfam" id="NF033679">
    <property type="entry name" value="DNRLRE_dom"/>
    <property type="match status" value="1"/>
</dbReference>
<dbReference type="EMBL" id="CP113836">
    <property type="protein sequence ID" value="WAL63543.1"/>
    <property type="molecule type" value="Genomic_DNA"/>
</dbReference>
<dbReference type="Pfam" id="PF05593">
    <property type="entry name" value="RHS_repeat"/>
    <property type="match status" value="6"/>
</dbReference>
<feature type="region of interest" description="Disordered" evidence="2">
    <location>
        <begin position="2777"/>
        <end position="2817"/>
    </location>
</feature>
<dbReference type="InterPro" id="IPR045351">
    <property type="entry name" value="DUF6531"/>
</dbReference>
<dbReference type="InterPro" id="IPR050708">
    <property type="entry name" value="T6SS_VgrG/RHS"/>
</dbReference>
<dbReference type="NCBIfam" id="TIGR03696">
    <property type="entry name" value="Rhs_assc_core"/>
    <property type="match status" value="1"/>
</dbReference>
<dbReference type="Pfam" id="PF07591">
    <property type="entry name" value="PT-HINT"/>
    <property type="match status" value="1"/>
</dbReference>
<dbReference type="PANTHER" id="PTHR32305">
    <property type="match status" value="1"/>
</dbReference>
<dbReference type="InterPro" id="IPR056823">
    <property type="entry name" value="TEN-like_YD-shell"/>
</dbReference>
<name>A0ABY7AVM7_9PSEU</name>
<dbReference type="CDD" id="cd00081">
    <property type="entry name" value="Hint"/>
    <property type="match status" value="1"/>
</dbReference>
<organism evidence="4 5">
    <name type="scientific">Amycolatopsis cynarae</name>
    <dbReference type="NCBI Taxonomy" id="2995223"/>
    <lineage>
        <taxon>Bacteria</taxon>
        <taxon>Bacillati</taxon>
        <taxon>Actinomycetota</taxon>
        <taxon>Actinomycetes</taxon>
        <taxon>Pseudonocardiales</taxon>
        <taxon>Pseudonocardiaceae</taxon>
        <taxon>Amycolatopsis</taxon>
    </lineage>
</organism>
<dbReference type="CDD" id="cd00110">
    <property type="entry name" value="LamG"/>
    <property type="match status" value="1"/>
</dbReference>
<dbReference type="PROSITE" id="PS50818">
    <property type="entry name" value="INTEIN_C_TER"/>
    <property type="match status" value="1"/>
</dbReference>
<feature type="compositionally biased region" description="Polar residues" evidence="2">
    <location>
        <begin position="2777"/>
        <end position="2799"/>
    </location>
</feature>
<dbReference type="InterPro" id="IPR013320">
    <property type="entry name" value="ConA-like_dom_sf"/>
</dbReference>